<feature type="transmembrane region" description="Helical" evidence="1">
    <location>
        <begin position="12"/>
        <end position="41"/>
    </location>
</feature>
<dbReference type="AlphaFoldDB" id="A0A4Y7R6Y8"/>
<comment type="caution">
    <text evidence="2">The sequence shown here is derived from an EMBL/GenBank/DDBJ whole genome shotgun (WGS) entry which is preliminary data.</text>
</comment>
<dbReference type="EMBL" id="QFGA01000003">
    <property type="protein sequence ID" value="TEB04714.1"/>
    <property type="molecule type" value="Genomic_DNA"/>
</dbReference>
<keyword evidence="1" id="KW-0472">Membrane</keyword>
<keyword evidence="1" id="KW-0812">Transmembrane</keyword>
<evidence type="ECO:0000313" key="2">
    <source>
        <dbReference type="EMBL" id="TEB04714.1"/>
    </source>
</evidence>
<name>A0A4Y7R6Y8_9FIRM</name>
<protein>
    <submittedName>
        <fullName evidence="2">Uncharacterized protein</fullName>
    </submittedName>
</protein>
<keyword evidence="3" id="KW-1185">Reference proteome</keyword>
<proteinExistence type="predicted"/>
<evidence type="ECO:0000256" key="1">
    <source>
        <dbReference type="SAM" id="Phobius"/>
    </source>
</evidence>
<dbReference type="PROSITE" id="PS51257">
    <property type="entry name" value="PROKAR_LIPOPROTEIN"/>
    <property type="match status" value="1"/>
</dbReference>
<dbReference type="Proteomes" id="UP000298324">
    <property type="component" value="Unassembled WGS sequence"/>
</dbReference>
<organism evidence="2 3">
    <name type="scientific">Pelotomaculum schinkii</name>
    <dbReference type="NCBI Taxonomy" id="78350"/>
    <lineage>
        <taxon>Bacteria</taxon>
        <taxon>Bacillati</taxon>
        <taxon>Bacillota</taxon>
        <taxon>Clostridia</taxon>
        <taxon>Eubacteriales</taxon>
        <taxon>Desulfotomaculaceae</taxon>
        <taxon>Pelotomaculum</taxon>
    </lineage>
</organism>
<keyword evidence="1" id="KW-1133">Transmembrane helix</keyword>
<sequence length="185" mass="21365">MGAKGRDAVMWLFMANAAIASITGSWILSCAELFLGALFFYSFREARRAIKYEYVCLVTVNRVWAKLLVRNKITGRWGRTYEVHIKYRPGEDVSKQRTGVERDLLLISETRPGLYLWETATSVPGAVKKLIREKAVEGKAFWEKGCFFPRPPFVYDVKFRKPLRHGAFIVEGVERDWKEKSCSPY</sequence>
<reference evidence="2 3" key="1">
    <citation type="journal article" date="2018" name="Environ. Microbiol.">
        <title>Novel energy conservation strategies and behaviour of Pelotomaculum schinkii driving syntrophic propionate catabolism.</title>
        <authorList>
            <person name="Hidalgo-Ahumada C.A.P."/>
            <person name="Nobu M.K."/>
            <person name="Narihiro T."/>
            <person name="Tamaki H."/>
            <person name="Liu W.T."/>
            <person name="Kamagata Y."/>
            <person name="Stams A.J.M."/>
            <person name="Imachi H."/>
            <person name="Sousa D.Z."/>
        </authorList>
    </citation>
    <scope>NUCLEOTIDE SEQUENCE [LARGE SCALE GENOMIC DNA]</scope>
    <source>
        <strain evidence="2 3">HH</strain>
    </source>
</reference>
<gene>
    <name evidence="2" type="ORF">Psch_03476</name>
</gene>
<accession>A0A4Y7R6Y8</accession>
<dbReference type="RefSeq" id="WP_190259050.1">
    <property type="nucleotide sequence ID" value="NZ_QFGA01000003.1"/>
</dbReference>
<evidence type="ECO:0000313" key="3">
    <source>
        <dbReference type="Proteomes" id="UP000298324"/>
    </source>
</evidence>